<comment type="caution">
    <text evidence="2">The sequence shown here is derived from an EMBL/GenBank/DDBJ whole genome shotgun (WGS) entry which is preliminary data.</text>
</comment>
<evidence type="ECO:0000313" key="2">
    <source>
        <dbReference type="EMBL" id="MBC3475715.1"/>
    </source>
</evidence>
<organism evidence="2 3">
    <name type="scientific">Pseudomonas taiwanensis</name>
    <dbReference type="NCBI Taxonomy" id="470150"/>
    <lineage>
        <taxon>Bacteria</taxon>
        <taxon>Pseudomonadati</taxon>
        <taxon>Pseudomonadota</taxon>
        <taxon>Gammaproteobacteria</taxon>
        <taxon>Pseudomonadales</taxon>
        <taxon>Pseudomonadaceae</taxon>
        <taxon>Pseudomonas</taxon>
    </lineage>
</organism>
<evidence type="ECO:0000313" key="3">
    <source>
        <dbReference type="Proteomes" id="UP000628086"/>
    </source>
</evidence>
<dbReference type="Gene3D" id="1.10.443.10">
    <property type="entry name" value="Intergrase catalytic core"/>
    <property type="match status" value="1"/>
</dbReference>
<keyword evidence="3" id="KW-1185">Reference proteome</keyword>
<gene>
    <name evidence="2" type="ORF">HU747_08880</name>
</gene>
<dbReference type="RefSeq" id="WP_186598521.1">
    <property type="nucleotide sequence ID" value="NZ_JABWRS010000005.1"/>
</dbReference>
<dbReference type="Proteomes" id="UP000628086">
    <property type="component" value="Unassembled WGS sequence"/>
</dbReference>
<keyword evidence="1" id="KW-0233">DNA recombination</keyword>
<proteinExistence type="predicted"/>
<dbReference type="SUPFAM" id="SSF56349">
    <property type="entry name" value="DNA breaking-rejoining enzymes"/>
    <property type="match status" value="1"/>
</dbReference>
<reference evidence="2 3" key="1">
    <citation type="journal article" date="2020" name="Microorganisms">
        <title>Reliable Identification of Environmental Pseudomonas Isolates Using the rpoD Gene.</title>
        <authorList>
            <consortium name="The Broad Institute Genome Sequencing Platform"/>
            <person name="Girard L."/>
            <person name="Lood C."/>
            <person name="Rokni-Zadeh H."/>
            <person name="van Noort V."/>
            <person name="Lavigne R."/>
            <person name="De Mot R."/>
        </authorList>
    </citation>
    <scope>NUCLEOTIDE SEQUENCE [LARGE SCALE GENOMIC DNA]</scope>
    <source>
        <strain evidence="2 3">RW7P2</strain>
    </source>
</reference>
<dbReference type="InterPro" id="IPR011010">
    <property type="entry name" value="DNA_brk_join_enz"/>
</dbReference>
<sequence length="772" mass="87944">MSNSEYQGREQHPHETKSLEEMLKDALKLPFSENLSALSALVKQGAIGDASFDTPDWLVEGTNFHSPIWSCYFGEADEYSVKKIVNFDVQLANGSSLTDPENSEILKWFRLFLVVQIHPRFNGGSRKASTYELLKFNRALHVLDYILMNDAGYFDIGKNGLGMVTVSAMKSFLLNNSGTPVSDYLYEYPVRLTNWFRSKLDEVSGEDINDACQKFPLIKNIPSVDDRLLSFSDFELLKVRTIIALNGWYDLYPGGKRFNPRVFITTEYRNTLHGISLMPRIIPELNLDDSQAREYPGVPVSSTPAPGVTLEQLSNYVSAIQKIPVVEAFYGIKGVSTQGFEALNVKTLFELVEQKYKGHFVTIPYPVLLCALGNSFEFFIDNRHAVLEATLDVMISVKHHHFDSSPRMRQVEELFSNLSIPEQLQGLGIGKWCIERSSVVVADFYAEVRSNRYLLYCYQVLIGSFLIIIGSLGARRQSEIIDLDPLKCLDPPIDPYLIESEAISYCLNYSARKTGTRNQRQVLSVGITRPLAKFIWDLMGFRRRCESAGVLAAKTNLLLWVDQRKVTAGPIKIFSYNQALDMACDYFEMQTVKIDDVDKRYYLRQHQLRRFMALAFYHSSKGNIEALRHWLGHADVEHVYTYISETTPGLILDSVKAEVIVDCLFDDEDSIEGLDSLKQKIIEKYSSADFVARSLNEIEKSYEPLVRRGFKRSNVHLSEIIDQQTGFDEVFGMLTSHSIDLTPEFFAFTMEDGTQENRFNLVLKIEEVHDAR</sequence>
<accession>A0ABR6V639</accession>
<evidence type="ECO:0008006" key="4">
    <source>
        <dbReference type="Google" id="ProtNLM"/>
    </source>
</evidence>
<evidence type="ECO:0000256" key="1">
    <source>
        <dbReference type="ARBA" id="ARBA00023172"/>
    </source>
</evidence>
<dbReference type="InterPro" id="IPR013762">
    <property type="entry name" value="Integrase-like_cat_sf"/>
</dbReference>
<dbReference type="EMBL" id="JABWRS010000005">
    <property type="protein sequence ID" value="MBC3475715.1"/>
    <property type="molecule type" value="Genomic_DNA"/>
</dbReference>
<name>A0ABR6V639_9PSED</name>
<protein>
    <recommendedName>
        <fullName evidence="4">Integrase</fullName>
    </recommendedName>
</protein>